<evidence type="ECO:0000313" key="4">
    <source>
        <dbReference type="Proteomes" id="UP000784294"/>
    </source>
</evidence>
<evidence type="ECO:0008006" key="5">
    <source>
        <dbReference type="Google" id="ProtNLM"/>
    </source>
</evidence>
<proteinExistence type="predicted"/>
<organism evidence="3 4">
    <name type="scientific">Protopolystoma xenopodis</name>
    <dbReference type="NCBI Taxonomy" id="117903"/>
    <lineage>
        <taxon>Eukaryota</taxon>
        <taxon>Metazoa</taxon>
        <taxon>Spiralia</taxon>
        <taxon>Lophotrochozoa</taxon>
        <taxon>Platyhelminthes</taxon>
        <taxon>Monogenea</taxon>
        <taxon>Polyopisthocotylea</taxon>
        <taxon>Polystomatidea</taxon>
        <taxon>Polystomatidae</taxon>
        <taxon>Protopolystoma</taxon>
    </lineage>
</organism>
<keyword evidence="2" id="KW-0732">Signal</keyword>
<evidence type="ECO:0000256" key="1">
    <source>
        <dbReference type="SAM" id="MobiDB-lite"/>
    </source>
</evidence>
<keyword evidence="4" id="KW-1185">Reference proteome</keyword>
<protein>
    <recommendedName>
        <fullName evidence="5">Secreted protein</fullName>
    </recommendedName>
</protein>
<accession>A0A3S5CJN2</accession>
<dbReference type="EMBL" id="CAAALY010018888">
    <property type="protein sequence ID" value="VEL13773.1"/>
    <property type="molecule type" value="Genomic_DNA"/>
</dbReference>
<dbReference type="AlphaFoldDB" id="A0A3S5CJN2"/>
<gene>
    <name evidence="3" type="ORF">PXEA_LOCUS7213</name>
</gene>
<reference evidence="3" key="1">
    <citation type="submission" date="2018-11" db="EMBL/GenBank/DDBJ databases">
        <authorList>
            <consortium name="Pathogen Informatics"/>
        </authorList>
    </citation>
    <scope>NUCLEOTIDE SEQUENCE</scope>
</reference>
<evidence type="ECO:0000256" key="2">
    <source>
        <dbReference type="SAM" id="SignalP"/>
    </source>
</evidence>
<dbReference type="Proteomes" id="UP000784294">
    <property type="component" value="Unassembled WGS sequence"/>
</dbReference>
<comment type="caution">
    <text evidence="3">The sequence shown here is derived from an EMBL/GenBank/DDBJ whole genome shotgun (WGS) entry which is preliminary data.</text>
</comment>
<feature type="chain" id="PRO_5018530679" description="Secreted protein" evidence="2">
    <location>
        <begin position="18"/>
        <end position="171"/>
    </location>
</feature>
<name>A0A3S5CJN2_9PLAT</name>
<sequence length="171" mass="18399">MFILFCSLALPFTTFRGLFDVLTKREFGCLRKCIVSPFCRFVKSIQVQARSVSVGSAQKRHFLQKLVYTHTHTYVPQFAFIQSPSVPEEPASSSGHVNGAGSQPAPVSTPSSSACAVFVEKGGESEREWAGRQVETHKRRECNANECTTIVDDDNVVVVVAGGDNGGGGGG</sequence>
<feature type="region of interest" description="Disordered" evidence="1">
    <location>
        <begin position="86"/>
        <end position="111"/>
    </location>
</feature>
<feature type="signal peptide" evidence="2">
    <location>
        <begin position="1"/>
        <end position="17"/>
    </location>
</feature>
<evidence type="ECO:0000313" key="3">
    <source>
        <dbReference type="EMBL" id="VEL13773.1"/>
    </source>
</evidence>